<dbReference type="InterPro" id="IPR005814">
    <property type="entry name" value="Aminotrans_3"/>
</dbReference>
<evidence type="ECO:0000313" key="9">
    <source>
        <dbReference type="Proteomes" id="UP001156682"/>
    </source>
</evidence>
<evidence type="ECO:0000256" key="4">
    <source>
        <dbReference type="ARBA" id="ARBA00022679"/>
    </source>
</evidence>
<evidence type="ECO:0000256" key="7">
    <source>
        <dbReference type="RuleBase" id="RU365034"/>
    </source>
</evidence>
<name>A0ABQ5ZRT7_9GAMM</name>
<dbReference type="InterPro" id="IPR015422">
    <property type="entry name" value="PyrdxlP-dep_Trfase_small"/>
</dbReference>
<evidence type="ECO:0000256" key="2">
    <source>
        <dbReference type="ARBA" id="ARBA00008954"/>
    </source>
</evidence>
<protein>
    <recommendedName>
        <fullName evidence="7">Diaminobutyrate--2-oxoglutarate transaminase</fullName>
        <ecNumber evidence="7">2.6.1.76</ecNumber>
    </recommendedName>
    <alternativeName>
        <fullName evidence="7">DABA aminotransferase</fullName>
    </alternativeName>
</protein>
<dbReference type="Gene3D" id="3.90.1150.10">
    <property type="entry name" value="Aspartate Aminotransferase, domain 1"/>
    <property type="match status" value="1"/>
</dbReference>
<keyword evidence="4 7" id="KW-0808">Transferase</keyword>
<dbReference type="NCBIfam" id="TIGR02407">
    <property type="entry name" value="ectoine_ectB"/>
    <property type="match status" value="1"/>
</dbReference>
<comment type="function">
    <text evidence="7">Catalyzes reversively the conversion of L-aspartate beta-semialdehyde (ASA) to L-2,4-diaminobutyrate (DABA) by transamination with L-glutamate.</text>
</comment>
<dbReference type="InterPro" id="IPR004637">
    <property type="entry name" value="Dat"/>
</dbReference>
<comment type="catalytic activity">
    <reaction evidence="7">
        <text>L-2,4-diaminobutanoate + 2-oxoglutarate = L-aspartate 4-semialdehyde + L-glutamate</text>
        <dbReference type="Rhea" id="RHEA:11160"/>
        <dbReference type="ChEBI" id="CHEBI:16810"/>
        <dbReference type="ChEBI" id="CHEBI:29985"/>
        <dbReference type="ChEBI" id="CHEBI:58761"/>
        <dbReference type="ChEBI" id="CHEBI:537519"/>
        <dbReference type="EC" id="2.6.1.76"/>
    </reaction>
</comment>
<evidence type="ECO:0000313" key="8">
    <source>
        <dbReference type="EMBL" id="GLR62856.1"/>
    </source>
</evidence>
<dbReference type="NCBIfam" id="NF006733">
    <property type="entry name" value="PRK09264.1"/>
    <property type="match status" value="1"/>
</dbReference>
<dbReference type="InterPro" id="IPR049704">
    <property type="entry name" value="Aminotrans_3_PPA_site"/>
</dbReference>
<dbReference type="InterPro" id="IPR015424">
    <property type="entry name" value="PyrdxlP-dep_Trfase"/>
</dbReference>
<dbReference type="PROSITE" id="PS00600">
    <property type="entry name" value="AA_TRANSFER_CLASS_3"/>
    <property type="match status" value="1"/>
</dbReference>
<keyword evidence="5 6" id="KW-0663">Pyridoxal phosphate</keyword>
<dbReference type="EC" id="2.6.1.76" evidence="7"/>
<evidence type="ECO:0000256" key="6">
    <source>
        <dbReference type="RuleBase" id="RU003560"/>
    </source>
</evidence>
<dbReference type="RefSeq" id="WP_027850367.1">
    <property type="nucleotide sequence ID" value="NZ_BSOR01000006.1"/>
</dbReference>
<sequence>MTVFERYESNVRGYSRTWPVVFDKALNAKQWDVDGNEYIDFFSGAGVLNFGHNNPKLRKAMIDYLEAEGVTHSLDMHSRSKEQFIERFVNTILKPRKMDYKLQFTGPTGTNVVEAALKLARKVTGRRDVVAFTDGFHGMTLGALACTGNQKFHQAAGVDLNNVIRVPFDGYLGEGVDTLEPLRRALEDTSSGINPPAAFILETIQAEGGINLATKEWLQAVAKLAKDYGSLLIVDDIQAAVGRTGYYFSFENLGIEPDLICLAKGIGGYGIPMGVLLIKPELDQWEPGEHTGTFRGQNLSFVAGTAALDYFENDEFLSEVRRKGEFTEERLVKIVEAAKVDIELRGTGMIHGLDMGTGEKAAAVVAKAFEQNLIIPTCGPSGRVVKVMPPLTIEDELLIEGLDRLEKVIISL</sequence>
<dbReference type="GO" id="GO:0008483">
    <property type="term" value="F:transaminase activity"/>
    <property type="evidence" value="ECO:0007669"/>
    <property type="project" value="UniProtKB-KW"/>
</dbReference>
<keyword evidence="3 7" id="KW-0032">Aminotransferase</keyword>
<dbReference type="Gene3D" id="3.40.640.10">
    <property type="entry name" value="Type I PLP-dependent aspartate aminotransferase-like (Major domain)"/>
    <property type="match status" value="1"/>
</dbReference>
<dbReference type="PIRSF" id="PIRSF000521">
    <property type="entry name" value="Transaminase_4ab_Lys_Orn"/>
    <property type="match status" value="1"/>
</dbReference>
<dbReference type="SUPFAM" id="SSF53383">
    <property type="entry name" value="PLP-dependent transferases"/>
    <property type="match status" value="1"/>
</dbReference>
<dbReference type="NCBIfam" id="TIGR00709">
    <property type="entry name" value="dat"/>
    <property type="match status" value="1"/>
</dbReference>
<dbReference type="PANTHER" id="PTHR43552">
    <property type="entry name" value="DIAMINOBUTYRATE--2-OXOGLUTARATE AMINOTRANSFERASE"/>
    <property type="match status" value="1"/>
</dbReference>
<dbReference type="Proteomes" id="UP001156682">
    <property type="component" value="Unassembled WGS sequence"/>
</dbReference>
<gene>
    <name evidence="8" type="ORF">GCM10007878_02910</name>
</gene>
<evidence type="ECO:0000256" key="3">
    <source>
        <dbReference type="ARBA" id="ARBA00022576"/>
    </source>
</evidence>
<dbReference type="PANTHER" id="PTHR43552:SF2">
    <property type="entry name" value="DIAMINOBUTYRATE--2-OXOGLUTARATE TRANSAMINASE"/>
    <property type="match status" value="1"/>
</dbReference>
<proteinExistence type="inferred from homology"/>
<comment type="similarity">
    <text evidence="2 6">Belongs to the class-III pyridoxal-phosphate-dependent aminotransferase family.</text>
</comment>
<organism evidence="8 9">
    <name type="scientific">Marinospirillum insulare</name>
    <dbReference type="NCBI Taxonomy" id="217169"/>
    <lineage>
        <taxon>Bacteria</taxon>
        <taxon>Pseudomonadati</taxon>
        <taxon>Pseudomonadota</taxon>
        <taxon>Gammaproteobacteria</taxon>
        <taxon>Oceanospirillales</taxon>
        <taxon>Oceanospirillaceae</taxon>
        <taxon>Marinospirillum</taxon>
    </lineage>
</organism>
<dbReference type="EMBL" id="BSOR01000006">
    <property type="protein sequence ID" value="GLR62856.1"/>
    <property type="molecule type" value="Genomic_DNA"/>
</dbReference>
<dbReference type="InterPro" id="IPR015421">
    <property type="entry name" value="PyrdxlP-dep_Trfase_major"/>
</dbReference>
<dbReference type="InterPro" id="IPR012773">
    <property type="entry name" value="Ectoine_EctB"/>
</dbReference>
<evidence type="ECO:0000256" key="1">
    <source>
        <dbReference type="ARBA" id="ARBA00001933"/>
    </source>
</evidence>
<keyword evidence="9" id="KW-1185">Reference proteome</keyword>
<accession>A0ABQ5ZRT7</accession>
<comment type="cofactor">
    <cofactor evidence="1 7">
        <name>pyridoxal 5'-phosphate</name>
        <dbReference type="ChEBI" id="CHEBI:597326"/>
    </cofactor>
</comment>
<dbReference type="CDD" id="cd00610">
    <property type="entry name" value="OAT_like"/>
    <property type="match status" value="1"/>
</dbReference>
<reference evidence="9" key="1">
    <citation type="journal article" date="2019" name="Int. J. Syst. Evol. Microbiol.">
        <title>The Global Catalogue of Microorganisms (GCM) 10K type strain sequencing project: providing services to taxonomists for standard genome sequencing and annotation.</title>
        <authorList>
            <consortium name="The Broad Institute Genomics Platform"/>
            <consortium name="The Broad Institute Genome Sequencing Center for Infectious Disease"/>
            <person name="Wu L."/>
            <person name="Ma J."/>
        </authorList>
    </citation>
    <scope>NUCLEOTIDE SEQUENCE [LARGE SCALE GENOMIC DNA]</scope>
    <source>
        <strain evidence="9">NBRC 100033</strain>
    </source>
</reference>
<comment type="pathway">
    <text evidence="7">Amine and polyamine biosynthesis; ectoine biosynthesis; L-ectoine from L-aspartate 4-semialdehyde: step 1/3.</text>
</comment>
<dbReference type="Pfam" id="PF00202">
    <property type="entry name" value="Aminotran_3"/>
    <property type="match status" value="1"/>
</dbReference>
<evidence type="ECO:0000256" key="5">
    <source>
        <dbReference type="ARBA" id="ARBA00022898"/>
    </source>
</evidence>
<comment type="caution">
    <text evidence="8">The sequence shown here is derived from an EMBL/GenBank/DDBJ whole genome shotgun (WGS) entry which is preliminary data.</text>
</comment>